<evidence type="ECO:0000313" key="2">
    <source>
        <dbReference type="EMBL" id="GHH09600.1"/>
    </source>
</evidence>
<dbReference type="InterPro" id="IPR041920">
    <property type="entry name" value="ROS/MUCR_sf"/>
</dbReference>
<comment type="caution">
    <text evidence="2">The sequence shown here is derived from an EMBL/GenBank/DDBJ whole genome shotgun (WGS) entry which is preliminary data.</text>
</comment>
<gene>
    <name evidence="2" type="ORF">GCM10008023_06500</name>
</gene>
<dbReference type="Gene3D" id="1.10.10.1550">
    <property type="entry name" value="ROS/MUCR transcriptional regulator protein"/>
    <property type="match status" value="1"/>
</dbReference>
<comment type="similarity">
    <text evidence="1">Belongs to the ros/MucR family.</text>
</comment>
<protein>
    <submittedName>
        <fullName evidence="2">Transcriptional regulator</fullName>
    </submittedName>
</protein>
<name>A0ABQ3L9M1_9SPHN</name>
<proteinExistence type="inferred from homology"/>
<dbReference type="EMBL" id="BNAQ01000001">
    <property type="protein sequence ID" value="GHH09600.1"/>
    <property type="molecule type" value="Genomic_DNA"/>
</dbReference>
<evidence type="ECO:0000256" key="1">
    <source>
        <dbReference type="ARBA" id="ARBA00007031"/>
    </source>
</evidence>
<reference evidence="3" key="1">
    <citation type="journal article" date="2019" name="Int. J. Syst. Evol. Microbiol.">
        <title>The Global Catalogue of Microorganisms (GCM) 10K type strain sequencing project: providing services to taxonomists for standard genome sequencing and annotation.</title>
        <authorList>
            <consortium name="The Broad Institute Genomics Platform"/>
            <consortium name="The Broad Institute Genome Sequencing Center for Infectious Disease"/>
            <person name="Wu L."/>
            <person name="Ma J."/>
        </authorList>
    </citation>
    <scope>NUCLEOTIDE SEQUENCE [LARGE SCALE GENOMIC DNA]</scope>
    <source>
        <strain evidence="3">CGMCC 1.8957</strain>
    </source>
</reference>
<accession>A0ABQ3L9M1</accession>
<organism evidence="2 3">
    <name type="scientific">Sphingomonas glacialis</name>
    <dbReference type="NCBI Taxonomy" id="658225"/>
    <lineage>
        <taxon>Bacteria</taxon>
        <taxon>Pseudomonadati</taxon>
        <taxon>Pseudomonadota</taxon>
        <taxon>Alphaproteobacteria</taxon>
        <taxon>Sphingomonadales</taxon>
        <taxon>Sphingomonadaceae</taxon>
        <taxon>Sphingomonas</taxon>
    </lineage>
</organism>
<dbReference type="InterPro" id="IPR008807">
    <property type="entry name" value="ROS_MUCR"/>
</dbReference>
<sequence>MLRRTKSAHKEEILLDLKMLRLVGDIVIAQVSANRVASGEVPELIKSVYASMTQLGEAPAEAAAEAPTPAVSVRASVRPDSIACLECGARFKALKRHLSGHGLTPETYREKWSLPESYPMTAADYSVVRSGMAKASGLGRVQR</sequence>
<dbReference type="Proteomes" id="UP000652430">
    <property type="component" value="Unassembled WGS sequence"/>
</dbReference>
<keyword evidence="3" id="KW-1185">Reference proteome</keyword>
<evidence type="ECO:0000313" key="3">
    <source>
        <dbReference type="Proteomes" id="UP000652430"/>
    </source>
</evidence>
<dbReference type="Pfam" id="PF05443">
    <property type="entry name" value="ROS_MUCR"/>
    <property type="match status" value="1"/>
</dbReference>